<dbReference type="Proteomes" id="UP001304671">
    <property type="component" value="Unassembled WGS sequence"/>
</dbReference>
<comment type="caution">
    <text evidence="1">The sequence shown here is derived from an EMBL/GenBank/DDBJ whole genome shotgun (WGS) entry which is preliminary data.</text>
</comment>
<evidence type="ECO:0000313" key="1">
    <source>
        <dbReference type="EMBL" id="MEA5257737.1"/>
    </source>
</evidence>
<dbReference type="RefSeq" id="WP_323248320.1">
    <property type="nucleotide sequence ID" value="NZ_JAYFUL010000009.1"/>
</dbReference>
<name>A0ABU5QKZ9_9BACT</name>
<proteinExistence type="predicted"/>
<keyword evidence="2" id="KW-1185">Reference proteome</keyword>
<gene>
    <name evidence="1" type="ORF">VB264_08070</name>
</gene>
<sequence>MLDDKNYKYYQILKQKLIFLNDGIDFSKVLAHDIARIAFKQSSLGIFREILYNFGSEIDFTDLRKAMENNRFVCLYSVDRSDYSHQIAQTFQGINKYEAVLLGKLPRNKTFKPFRILNAIFFTLFKVGIGKESLSTIFFLASKIVSYKNSQESLKKQFEGFDYSDKTYVSFNSAYTFESLITQFFNIAQCPTVSLSHSFFVNYKKFIPLDIINAECITAQKLLVWGETSKHDLKVTHKVPENIIEIAGNPKYSKKPIRLKNSFKRCVVLLGRKIYEDTNIDIVKILKDFLVIEPNIQFELKLHLSLDKAFYEGLCEGSSITVIDGKESLVELFENKGYDFSIVNNSTAYYEALYYDLICFRYQPAENEIFVGMDDNFSDVDTLLERINYFKQADLTQLNVSLEQLLKDTIGMGVNRYKEILEA</sequence>
<evidence type="ECO:0000313" key="2">
    <source>
        <dbReference type="Proteomes" id="UP001304671"/>
    </source>
</evidence>
<accession>A0ABU5QKZ9</accession>
<reference evidence="1 2" key="1">
    <citation type="submission" date="2023-12" db="EMBL/GenBank/DDBJ databases">
        <title>Novel species of the genus Arcicella isolated from rivers.</title>
        <authorList>
            <person name="Lu H."/>
        </authorList>
    </citation>
    <scope>NUCLEOTIDE SEQUENCE [LARGE SCALE GENOMIC DNA]</scope>
    <source>
        <strain evidence="1 2">LMG 21963</strain>
    </source>
</reference>
<organism evidence="1 2">
    <name type="scientific">Arcicella aquatica</name>
    <dbReference type="NCBI Taxonomy" id="217141"/>
    <lineage>
        <taxon>Bacteria</taxon>
        <taxon>Pseudomonadati</taxon>
        <taxon>Bacteroidota</taxon>
        <taxon>Cytophagia</taxon>
        <taxon>Cytophagales</taxon>
        <taxon>Flectobacillaceae</taxon>
        <taxon>Arcicella</taxon>
    </lineage>
</organism>
<dbReference type="EMBL" id="JAYFUL010000009">
    <property type="protein sequence ID" value="MEA5257737.1"/>
    <property type="molecule type" value="Genomic_DNA"/>
</dbReference>
<protein>
    <submittedName>
        <fullName evidence="1">Uncharacterized protein</fullName>
    </submittedName>
</protein>